<dbReference type="InterPro" id="IPR013196">
    <property type="entry name" value="HTH_11"/>
</dbReference>
<dbReference type="GO" id="GO:0046975">
    <property type="term" value="F:histone H3K36 methyltransferase activity"/>
    <property type="evidence" value="ECO:0007669"/>
    <property type="project" value="TreeGrafter"/>
</dbReference>
<dbReference type="GO" id="GO:0006303">
    <property type="term" value="P:double-strand break repair via nonhomologous end joining"/>
    <property type="evidence" value="ECO:0007669"/>
    <property type="project" value="TreeGrafter"/>
</dbReference>
<dbReference type="InterPro" id="IPR036388">
    <property type="entry name" value="WH-like_DNA-bd_sf"/>
</dbReference>
<dbReference type="GO" id="GO:0005634">
    <property type="term" value="C:nucleus"/>
    <property type="evidence" value="ECO:0007669"/>
    <property type="project" value="TreeGrafter"/>
</dbReference>
<dbReference type="Gene3D" id="1.10.10.10">
    <property type="entry name" value="Winged helix-like DNA-binding domain superfamily/Winged helix DNA-binding domain"/>
    <property type="match status" value="1"/>
</dbReference>
<dbReference type="Proteomes" id="UP000024635">
    <property type="component" value="Unassembled WGS sequence"/>
</dbReference>
<dbReference type="GO" id="GO:0003690">
    <property type="term" value="F:double-stranded DNA binding"/>
    <property type="evidence" value="ECO:0007669"/>
    <property type="project" value="TreeGrafter"/>
</dbReference>
<dbReference type="OrthoDB" id="6137736at2759"/>
<dbReference type="PANTHER" id="PTHR46060:SF2">
    <property type="entry name" value="HISTONE-LYSINE N-METHYLTRANSFERASE SETMAR"/>
    <property type="match status" value="1"/>
</dbReference>
<organism evidence="2 3">
    <name type="scientific">Ancylostoma ceylanicum</name>
    <dbReference type="NCBI Taxonomy" id="53326"/>
    <lineage>
        <taxon>Eukaryota</taxon>
        <taxon>Metazoa</taxon>
        <taxon>Ecdysozoa</taxon>
        <taxon>Nematoda</taxon>
        <taxon>Chromadorea</taxon>
        <taxon>Rhabditida</taxon>
        <taxon>Rhabditina</taxon>
        <taxon>Rhabditomorpha</taxon>
        <taxon>Strongyloidea</taxon>
        <taxon>Ancylostomatidae</taxon>
        <taxon>Ancylostomatinae</taxon>
        <taxon>Ancylostoma</taxon>
    </lineage>
</organism>
<dbReference type="GO" id="GO:0000729">
    <property type="term" value="P:DNA double-strand break processing"/>
    <property type="evidence" value="ECO:0007669"/>
    <property type="project" value="TreeGrafter"/>
</dbReference>
<evidence type="ECO:0000313" key="2">
    <source>
        <dbReference type="EMBL" id="EYC13691.1"/>
    </source>
</evidence>
<dbReference type="STRING" id="53326.A0A016UFK0"/>
<evidence type="ECO:0000313" key="3">
    <source>
        <dbReference type="Proteomes" id="UP000024635"/>
    </source>
</evidence>
<dbReference type="GO" id="GO:0003697">
    <property type="term" value="F:single-stranded DNA binding"/>
    <property type="evidence" value="ECO:0007669"/>
    <property type="project" value="TreeGrafter"/>
</dbReference>
<keyword evidence="3" id="KW-1185">Reference proteome</keyword>
<feature type="domain" description="Helix-turn-helix type 11" evidence="1">
    <location>
        <begin position="59"/>
        <end position="93"/>
    </location>
</feature>
<proteinExistence type="predicted"/>
<evidence type="ECO:0000259" key="1">
    <source>
        <dbReference type="Pfam" id="PF08279"/>
    </source>
</evidence>
<dbReference type="InterPro" id="IPR052709">
    <property type="entry name" value="Transposase-MT_Hybrid"/>
</dbReference>
<dbReference type="GO" id="GO:0035861">
    <property type="term" value="C:site of double-strand break"/>
    <property type="evidence" value="ECO:0007669"/>
    <property type="project" value="TreeGrafter"/>
</dbReference>
<gene>
    <name evidence="2" type="primary">Acey_s0043.g868</name>
    <name evidence="2" type="ORF">Y032_0043g868</name>
</gene>
<comment type="caution">
    <text evidence="2">The sequence shown here is derived from an EMBL/GenBank/DDBJ whole genome shotgun (WGS) entry which is preliminary data.</text>
</comment>
<dbReference type="GO" id="GO:0000014">
    <property type="term" value="F:single-stranded DNA endodeoxyribonuclease activity"/>
    <property type="evidence" value="ECO:0007669"/>
    <property type="project" value="TreeGrafter"/>
</dbReference>
<reference evidence="3" key="1">
    <citation type="journal article" date="2015" name="Nat. Genet.">
        <title>The genome and transcriptome of the zoonotic hookworm Ancylostoma ceylanicum identify infection-specific gene families.</title>
        <authorList>
            <person name="Schwarz E.M."/>
            <person name="Hu Y."/>
            <person name="Antoshechkin I."/>
            <person name="Miller M.M."/>
            <person name="Sternberg P.W."/>
            <person name="Aroian R.V."/>
        </authorList>
    </citation>
    <scope>NUCLEOTIDE SEQUENCE</scope>
    <source>
        <strain evidence="3">HY135</strain>
    </source>
</reference>
<protein>
    <recommendedName>
        <fullName evidence="1">Helix-turn-helix type 11 domain-containing protein</fullName>
    </recommendedName>
</protein>
<accession>A0A016UFK0</accession>
<dbReference type="GO" id="GO:0042800">
    <property type="term" value="F:histone H3K4 methyltransferase activity"/>
    <property type="evidence" value="ECO:0007669"/>
    <property type="project" value="TreeGrafter"/>
</dbReference>
<dbReference type="AlphaFoldDB" id="A0A016UFK0"/>
<sequence length="105" mass="12133">MEENCKGYIILAGGVCEVCGEDCLTEYQCQRWFPHLRSWSFNVQDAPHNGRPATTDDDKIKALIETNRHITTQEIAEKLDISNSTAYLHLQQLGYVHKLYVWFSQ</sequence>
<dbReference type="GO" id="GO:0015074">
    <property type="term" value="P:DNA integration"/>
    <property type="evidence" value="ECO:0007669"/>
    <property type="project" value="TreeGrafter"/>
</dbReference>
<dbReference type="GO" id="GO:0000793">
    <property type="term" value="C:condensed chromosome"/>
    <property type="evidence" value="ECO:0007669"/>
    <property type="project" value="TreeGrafter"/>
</dbReference>
<dbReference type="GO" id="GO:0031297">
    <property type="term" value="P:replication fork processing"/>
    <property type="evidence" value="ECO:0007669"/>
    <property type="project" value="TreeGrafter"/>
</dbReference>
<dbReference type="EMBL" id="JARK01001379">
    <property type="protein sequence ID" value="EYC13691.1"/>
    <property type="molecule type" value="Genomic_DNA"/>
</dbReference>
<dbReference type="PANTHER" id="PTHR46060">
    <property type="entry name" value="MARINER MOS1 TRANSPOSASE-LIKE PROTEIN"/>
    <property type="match status" value="1"/>
</dbReference>
<dbReference type="GO" id="GO:0044774">
    <property type="term" value="P:mitotic DNA integrity checkpoint signaling"/>
    <property type="evidence" value="ECO:0007669"/>
    <property type="project" value="TreeGrafter"/>
</dbReference>
<dbReference type="Pfam" id="PF08279">
    <property type="entry name" value="HTH_11"/>
    <property type="match status" value="1"/>
</dbReference>
<name>A0A016UFK0_9BILA</name>
<dbReference type="GO" id="GO:0044547">
    <property type="term" value="F:DNA topoisomerase binding"/>
    <property type="evidence" value="ECO:0007669"/>
    <property type="project" value="TreeGrafter"/>
</dbReference>